<sequence>IRFWFFLFFYYGFYNFIALFMISQYFHLYSLNWWPKTLGSNFSMFMLWSLSMIIGSIMYYTTELYKSPTAWVLLTFCTLHLPLIYAFISVRKETRNSYRQSLSYAQKLFMYATENRLPSSYKRFLWFCATFLLSLSALVLGQAYATYYTIHGPNKDIWWHPLIYNYSWTCIVFSLDAISDYIVEFKIRSWALTYTYRLYYSMIYFIFYRNLFFQLRSKTQFVVIQCASSLWVMINYPARMSLTFFKITQYFGNSRTYENHCRNVGRSFFIRNLTENVTMLAFLCWTNILFYGANFKFYKVFDNVYLDTEKHAFVSKSSVIIWIIELLCSYITRMLFKKVYNHSITREAVNDFNRYPEVIWVLMLVIIHVLQDMLFALIKLESLK</sequence>
<feature type="transmembrane region" description="Helical" evidence="1">
    <location>
        <begin position="71"/>
        <end position="90"/>
    </location>
</feature>
<feature type="transmembrane region" description="Helical" evidence="1">
    <location>
        <begin position="276"/>
        <end position="293"/>
    </location>
</feature>
<feature type="non-terminal residue" evidence="2">
    <location>
        <position position="1"/>
    </location>
</feature>
<dbReference type="PANTHER" id="PTHR40467:SF1">
    <property type="match status" value="1"/>
</dbReference>
<dbReference type="AlphaFoldDB" id="A0A137P1R3"/>
<keyword evidence="1" id="KW-1133">Transmembrane helix</keyword>
<evidence type="ECO:0000313" key="2">
    <source>
        <dbReference type="EMBL" id="KXN68824.1"/>
    </source>
</evidence>
<organism evidence="2 3">
    <name type="scientific">Conidiobolus coronatus (strain ATCC 28846 / CBS 209.66 / NRRL 28638)</name>
    <name type="common">Delacroixia coronata</name>
    <dbReference type="NCBI Taxonomy" id="796925"/>
    <lineage>
        <taxon>Eukaryota</taxon>
        <taxon>Fungi</taxon>
        <taxon>Fungi incertae sedis</taxon>
        <taxon>Zoopagomycota</taxon>
        <taxon>Entomophthoromycotina</taxon>
        <taxon>Entomophthoromycetes</taxon>
        <taxon>Entomophthorales</taxon>
        <taxon>Ancylistaceae</taxon>
        <taxon>Conidiobolus</taxon>
    </lineage>
</organism>
<dbReference type="OrthoDB" id="5541877at2759"/>
<feature type="transmembrane region" description="Helical" evidence="1">
    <location>
        <begin position="38"/>
        <end position="59"/>
    </location>
</feature>
<keyword evidence="1" id="KW-0472">Membrane</keyword>
<feature type="transmembrane region" description="Helical" evidence="1">
    <location>
        <begin position="6"/>
        <end position="26"/>
    </location>
</feature>
<evidence type="ECO:0000313" key="3">
    <source>
        <dbReference type="Proteomes" id="UP000070444"/>
    </source>
</evidence>
<feature type="transmembrane region" description="Helical" evidence="1">
    <location>
        <begin position="124"/>
        <end position="145"/>
    </location>
</feature>
<feature type="transmembrane region" description="Helical" evidence="1">
    <location>
        <begin position="190"/>
        <end position="208"/>
    </location>
</feature>
<keyword evidence="3" id="KW-1185">Reference proteome</keyword>
<feature type="transmembrane region" description="Helical" evidence="1">
    <location>
        <begin position="157"/>
        <end position="178"/>
    </location>
</feature>
<keyword evidence="1" id="KW-0812">Transmembrane</keyword>
<dbReference type="OMA" id="WWSRYGL"/>
<name>A0A137P1R3_CONC2</name>
<reference evidence="2 3" key="1">
    <citation type="journal article" date="2015" name="Genome Biol. Evol.">
        <title>Phylogenomic analyses indicate that early fungi evolved digesting cell walls of algal ancestors of land plants.</title>
        <authorList>
            <person name="Chang Y."/>
            <person name="Wang S."/>
            <person name="Sekimoto S."/>
            <person name="Aerts A.L."/>
            <person name="Choi C."/>
            <person name="Clum A."/>
            <person name="LaButti K.M."/>
            <person name="Lindquist E.A."/>
            <person name="Yee Ngan C."/>
            <person name="Ohm R.A."/>
            <person name="Salamov A.A."/>
            <person name="Grigoriev I.V."/>
            <person name="Spatafora J.W."/>
            <person name="Berbee M.L."/>
        </authorList>
    </citation>
    <scope>NUCLEOTIDE SEQUENCE [LARGE SCALE GENOMIC DNA]</scope>
    <source>
        <strain evidence="2 3">NRRL 28638</strain>
    </source>
</reference>
<dbReference type="PANTHER" id="PTHR40467">
    <property type="match status" value="1"/>
</dbReference>
<dbReference type="EMBL" id="KQ964559">
    <property type="protein sequence ID" value="KXN68824.1"/>
    <property type="molecule type" value="Genomic_DNA"/>
</dbReference>
<evidence type="ECO:0000256" key="1">
    <source>
        <dbReference type="SAM" id="Phobius"/>
    </source>
</evidence>
<dbReference type="InterPro" id="IPR039966">
    <property type="entry name" value="C553.12c"/>
</dbReference>
<dbReference type="Proteomes" id="UP000070444">
    <property type="component" value="Unassembled WGS sequence"/>
</dbReference>
<gene>
    <name evidence="2" type="ORF">CONCODRAFT_41379</name>
</gene>
<accession>A0A137P1R3</accession>
<protein>
    <submittedName>
        <fullName evidence="2">Uncharacterized protein</fullName>
    </submittedName>
</protein>
<feature type="transmembrane region" description="Helical" evidence="1">
    <location>
        <begin position="357"/>
        <end position="378"/>
    </location>
</feature>
<feature type="transmembrane region" description="Helical" evidence="1">
    <location>
        <begin position="313"/>
        <end position="336"/>
    </location>
</feature>
<proteinExistence type="predicted"/>